<dbReference type="SUPFAM" id="SSF88713">
    <property type="entry name" value="Glycoside hydrolase/deacetylase"/>
    <property type="match status" value="1"/>
</dbReference>
<dbReference type="RefSeq" id="WP_381481891.1">
    <property type="nucleotide sequence ID" value="NZ_JBHTLT010000121.1"/>
</dbReference>
<evidence type="ECO:0000313" key="2">
    <source>
        <dbReference type="EMBL" id="MFD1206356.1"/>
    </source>
</evidence>
<sequence>MNFDKRIFFFVLICALFLFGPTIYAENEEISILIVYSTEDDLPNKDILLLDATFSAFATEQTLISTADFTAEQIEGRHVVVYVGEVEKTLPLELIESIDAFKGKLIFLGLNVDQFNVLIDWQIIGDAEVRAIENHSLATPLYTTHILPPNESETLATGKSIDKNIPFIIKKGRISYIASTNFGVEENAILSKSIYALLEQDPPSNHPAYIRLEDISPISDYKLVEETGMYLADRGIPFYMAIIPVYVNNETGEHIRLSSNKKLVDVLLKLQDRGGIVIAHGYTHSYRYEETGEGFEFWDSKLNQQITTKRTDEIPPPIRQRESFLNDASFDKYTKEMKQIERNYVEQKLQKSIEDLYEIGLYPLAFEAPHYTMSSNGYEVASQSFSAIFGQIQLSDTDWEVMDAPLFIGKPSILNGMTLFPETIGYVDPLSSVNPLQDMEQSINRLKTVPGSIIGGFYHPYLGIEYLPQMLELIESTGNIEWIDLRNTEQFAKTKYVTIHQTVKDGLTVSSTKSKWDDVLTQFAERPFEAALWIMSFVVMAFIMAFFIHIATLRMRLKKRLFRERESIG</sequence>
<keyword evidence="3" id="KW-1185">Reference proteome</keyword>
<name>A0ABW3TZV5_9BACL</name>
<protein>
    <submittedName>
        <fullName evidence="2">DUF2334 domain-containing protein</fullName>
    </submittedName>
</protein>
<reference evidence="3" key="1">
    <citation type="journal article" date="2019" name="Int. J. Syst. Evol. Microbiol.">
        <title>The Global Catalogue of Microorganisms (GCM) 10K type strain sequencing project: providing services to taxonomists for standard genome sequencing and annotation.</title>
        <authorList>
            <consortium name="The Broad Institute Genomics Platform"/>
            <consortium name="The Broad Institute Genome Sequencing Center for Infectious Disease"/>
            <person name="Wu L."/>
            <person name="Ma J."/>
        </authorList>
    </citation>
    <scope>NUCLEOTIDE SEQUENCE [LARGE SCALE GENOMIC DNA]</scope>
    <source>
        <strain evidence="3">CCUG 53915</strain>
    </source>
</reference>
<dbReference type="InterPro" id="IPR011330">
    <property type="entry name" value="Glyco_hydro/deAcase_b/a-brl"/>
</dbReference>
<organism evidence="2 3">
    <name type="scientific">Sporosarcina contaminans</name>
    <dbReference type="NCBI Taxonomy" id="633403"/>
    <lineage>
        <taxon>Bacteria</taxon>
        <taxon>Bacillati</taxon>
        <taxon>Bacillota</taxon>
        <taxon>Bacilli</taxon>
        <taxon>Bacillales</taxon>
        <taxon>Caryophanaceae</taxon>
        <taxon>Sporosarcina</taxon>
    </lineage>
</organism>
<keyword evidence="1" id="KW-0812">Transmembrane</keyword>
<evidence type="ECO:0000256" key="1">
    <source>
        <dbReference type="SAM" id="Phobius"/>
    </source>
</evidence>
<accession>A0ABW3TZV5</accession>
<keyword evidence="1" id="KW-0472">Membrane</keyword>
<gene>
    <name evidence="2" type="ORF">ACFQ38_14765</name>
</gene>
<dbReference type="InterPro" id="IPR018763">
    <property type="entry name" value="DUF2334"/>
</dbReference>
<comment type="caution">
    <text evidence="2">The sequence shown here is derived from an EMBL/GenBank/DDBJ whole genome shotgun (WGS) entry which is preliminary data.</text>
</comment>
<feature type="transmembrane region" description="Helical" evidence="1">
    <location>
        <begin position="530"/>
        <end position="553"/>
    </location>
</feature>
<evidence type="ECO:0000313" key="3">
    <source>
        <dbReference type="Proteomes" id="UP001597231"/>
    </source>
</evidence>
<dbReference type="EMBL" id="JBHTLT010000121">
    <property type="protein sequence ID" value="MFD1206356.1"/>
    <property type="molecule type" value="Genomic_DNA"/>
</dbReference>
<keyword evidence="1" id="KW-1133">Transmembrane helix</keyword>
<dbReference type="Proteomes" id="UP001597231">
    <property type="component" value="Unassembled WGS sequence"/>
</dbReference>
<proteinExistence type="predicted"/>
<dbReference type="Pfam" id="PF10096">
    <property type="entry name" value="DUF2334"/>
    <property type="match status" value="1"/>
</dbReference>